<sequence length="59" mass="6678">MLRLWCAVVGVSGTAFCVDVDENKTISYLSRVIKEAKKEGFKKFDANELFLYQAMQGDI</sequence>
<evidence type="ECO:0000259" key="5">
    <source>
        <dbReference type="Pfam" id="PF20147"/>
    </source>
</evidence>
<gene>
    <name evidence="6" type="ORF">P3T76_007745</name>
</gene>
<dbReference type="AlphaFoldDB" id="A0AAD9GLN3"/>
<evidence type="ECO:0000256" key="1">
    <source>
        <dbReference type="ARBA" id="ARBA00004340"/>
    </source>
</evidence>
<evidence type="ECO:0000313" key="7">
    <source>
        <dbReference type="Proteomes" id="UP001259832"/>
    </source>
</evidence>
<dbReference type="InterPro" id="IPR045379">
    <property type="entry name" value="Crinkler_N"/>
</dbReference>
<keyword evidence="4" id="KW-0732">Signal</keyword>
<evidence type="ECO:0000256" key="4">
    <source>
        <dbReference type="SAM" id="SignalP"/>
    </source>
</evidence>
<protein>
    <recommendedName>
        <fullName evidence="5">Crinkler effector protein N-terminal domain-containing protein</fullName>
    </recommendedName>
</protein>
<dbReference type="GO" id="GO:0043657">
    <property type="term" value="C:host cell"/>
    <property type="evidence" value="ECO:0007669"/>
    <property type="project" value="UniProtKB-SubCell"/>
</dbReference>
<evidence type="ECO:0000313" key="6">
    <source>
        <dbReference type="EMBL" id="KAK1941039.1"/>
    </source>
</evidence>
<feature type="chain" id="PRO_5041979996" description="Crinkler effector protein N-terminal domain-containing protein" evidence="4">
    <location>
        <begin position="18"/>
        <end position="59"/>
    </location>
</feature>
<keyword evidence="7" id="KW-1185">Reference proteome</keyword>
<accession>A0AAD9GLN3</accession>
<comment type="subcellular location">
    <subcellularLocation>
        <location evidence="1">Host cell</location>
    </subcellularLocation>
    <subcellularLocation>
        <location evidence="2">Secreted</location>
    </subcellularLocation>
</comment>
<feature type="domain" description="Crinkler effector protein N-terminal" evidence="5">
    <location>
        <begin position="2"/>
        <end position="54"/>
    </location>
</feature>
<name>A0AAD9GLN3_9STRA</name>
<feature type="signal peptide" evidence="4">
    <location>
        <begin position="1"/>
        <end position="17"/>
    </location>
</feature>
<comment type="caution">
    <text evidence="6">The sequence shown here is derived from an EMBL/GenBank/DDBJ whole genome shotgun (WGS) entry which is preliminary data.</text>
</comment>
<proteinExistence type="predicted"/>
<evidence type="ECO:0000256" key="3">
    <source>
        <dbReference type="ARBA" id="ARBA00022525"/>
    </source>
</evidence>
<evidence type="ECO:0000256" key="2">
    <source>
        <dbReference type="ARBA" id="ARBA00004613"/>
    </source>
</evidence>
<dbReference type="EMBL" id="JASMQC010000013">
    <property type="protein sequence ID" value="KAK1941039.1"/>
    <property type="molecule type" value="Genomic_DNA"/>
</dbReference>
<keyword evidence="3" id="KW-0964">Secreted</keyword>
<organism evidence="6 7">
    <name type="scientific">Phytophthora citrophthora</name>
    <dbReference type="NCBI Taxonomy" id="4793"/>
    <lineage>
        <taxon>Eukaryota</taxon>
        <taxon>Sar</taxon>
        <taxon>Stramenopiles</taxon>
        <taxon>Oomycota</taxon>
        <taxon>Peronosporomycetes</taxon>
        <taxon>Peronosporales</taxon>
        <taxon>Peronosporaceae</taxon>
        <taxon>Phytophthora</taxon>
    </lineage>
</organism>
<dbReference type="GO" id="GO:0005576">
    <property type="term" value="C:extracellular region"/>
    <property type="evidence" value="ECO:0007669"/>
    <property type="project" value="UniProtKB-SubCell"/>
</dbReference>
<dbReference type="Proteomes" id="UP001259832">
    <property type="component" value="Unassembled WGS sequence"/>
</dbReference>
<dbReference type="Pfam" id="PF20147">
    <property type="entry name" value="Crinkler"/>
    <property type="match status" value="1"/>
</dbReference>
<reference evidence="6" key="1">
    <citation type="submission" date="2023-08" db="EMBL/GenBank/DDBJ databases">
        <title>Reference Genome Resource for the Citrus Pathogen Phytophthora citrophthora.</title>
        <authorList>
            <person name="Moller H."/>
            <person name="Coetzee B."/>
            <person name="Rose L.J."/>
            <person name="Van Niekerk J.M."/>
        </authorList>
    </citation>
    <scope>NUCLEOTIDE SEQUENCE</scope>
    <source>
        <strain evidence="6">STE-U-9442</strain>
    </source>
</reference>